<keyword evidence="4" id="KW-1134">Transmembrane beta strand</keyword>
<keyword evidence="14" id="KW-0449">Lipoprotein</keyword>
<evidence type="ECO:0000256" key="4">
    <source>
        <dbReference type="ARBA" id="ARBA00022452"/>
    </source>
</evidence>
<keyword evidence="5" id="KW-0762">Sugar transport</keyword>
<feature type="domain" description="SLBB" evidence="17">
    <location>
        <begin position="162"/>
        <end position="245"/>
    </location>
</feature>
<keyword evidence="6" id="KW-0812">Transmembrane</keyword>
<dbReference type="PROSITE" id="PS51257">
    <property type="entry name" value="PROKAR_LIPOPROTEIN"/>
    <property type="match status" value="1"/>
</dbReference>
<dbReference type="InterPro" id="IPR003715">
    <property type="entry name" value="Poly_export_N"/>
</dbReference>
<dbReference type="Pfam" id="PF22461">
    <property type="entry name" value="SLBB_2"/>
    <property type="match status" value="2"/>
</dbReference>
<reference evidence="19" key="1">
    <citation type="submission" date="2015-02" db="EMBL/GenBank/DDBJ databases">
        <title>Description and complete genome sequence of the first cultured representative of the subdivision 5 of the Verrucomicrobia phylum.</title>
        <authorList>
            <person name="Spring S."/>
            <person name="Bunk B."/>
            <person name="Sproer C."/>
            <person name="Klenk H.-P."/>
        </authorList>
    </citation>
    <scope>NUCLEOTIDE SEQUENCE [LARGE SCALE GENOMIC DNA]</scope>
    <source>
        <strain evidence="19">L21-Fru-AB</strain>
    </source>
</reference>
<dbReference type="PANTHER" id="PTHR33619:SF3">
    <property type="entry name" value="POLYSACCHARIDE EXPORT PROTEIN GFCE-RELATED"/>
    <property type="match status" value="1"/>
</dbReference>
<evidence type="ECO:0000256" key="10">
    <source>
        <dbReference type="ARBA" id="ARBA00023114"/>
    </source>
</evidence>
<evidence type="ECO:0000256" key="8">
    <source>
        <dbReference type="ARBA" id="ARBA00023047"/>
    </source>
</evidence>
<dbReference type="Proteomes" id="UP000035268">
    <property type="component" value="Chromosome"/>
</dbReference>
<dbReference type="GO" id="GO:0006811">
    <property type="term" value="P:monoatomic ion transport"/>
    <property type="evidence" value="ECO:0007669"/>
    <property type="project" value="UniProtKB-KW"/>
</dbReference>
<evidence type="ECO:0000256" key="1">
    <source>
        <dbReference type="ARBA" id="ARBA00004571"/>
    </source>
</evidence>
<dbReference type="GO" id="GO:0009279">
    <property type="term" value="C:cell outer membrane"/>
    <property type="evidence" value="ECO:0007669"/>
    <property type="project" value="UniProtKB-SubCell"/>
</dbReference>
<dbReference type="AlphaFoldDB" id="A0A0G3EAK1"/>
<keyword evidence="11" id="KW-0472">Membrane</keyword>
<comment type="subcellular location">
    <subcellularLocation>
        <location evidence="1">Cell outer membrane</location>
        <topology evidence="1">Multi-pass membrane protein</topology>
    </subcellularLocation>
</comment>
<feature type="domain" description="SLBB" evidence="17">
    <location>
        <begin position="253"/>
        <end position="333"/>
    </location>
</feature>
<evidence type="ECO:0000256" key="14">
    <source>
        <dbReference type="ARBA" id="ARBA00023288"/>
    </source>
</evidence>
<evidence type="ECO:0000259" key="16">
    <source>
        <dbReference type="Pfam" id="PF02563"/>
    </source>
</evidence>
<dbReference type="OrthoDB" id="9808948at2"/>
<evidence type="ECO:0000256" key="11">
    <source>
        <dbReference type="ARBA" id="ARBA00023136"/>
    </source>
</evidence>
<feature type="chain" id="PRO_5005183880" evidence="15">
    <location>
        <begin position="22"/>
        <end position="368"/>
    </location>
</feature>
<evidence type="ECO:0000256" key="7">
    <source>
        <dbReference type="ARBA" id="ARBA00022729"/>
    </source>
</evidence>
<reference evidence="18 19" key="2">
    <citation type="journal article" date="2016" name="ISME J.">
        <title>Characterization of the first cultured representative of Verrucomicrobia subdivision 5 indicates the proposal of a novel phylum.</title>
        <authorList>
            <person name="Spring S."/>
            <person name="Bunk B."/>
            <person name="Sproer C."/>
            <person name="Schumann P."/>
            <person name="Rohde M."/>
            <person name="Tindall B.J."/>
            <person name="Klenk H.P."/>
        </authorList>
    </citation>
    <scope>NUCLEOTIDE SEQUENCE [LARGE SCALE GENOMIC DNA]</scope>
    <source>
        <strain evidence="18 19">L21-Fru-AB</strain>
    </source>
</reference>
<evidence type="ECO:0000256" key="3">
    <source>
        <dbReference type="ARBA" id="ARBA00022448"/>
    </source>
</evidence>
<dbReference type="STRING" id="1307763.L21SP4_00202"/>
<dbReference type="GO" id="GO:0015288">
    <property type="term" value="F:porin activity"/>
    <property type="evidence" value="ECO:0007669"/>
    <property type="project" value="UniProtKB-KW"/>
</dbReference>
<gene>
    <name evidence="18" type="ORF">L21SP4_00202</name>
</gene>
<feature type="domain" description="Polysaccharide export protein N-terminal" evidence="16">
    <location>
        <begin position="77"/>
        <end position="155"/>
    </location>
</feature>
<name>A0A0G3EAK1_9BACT</name>
<keyword evidence="7 15" id="KW-0732">Signal</keyword>
<evidence type="ECO:0000256" key="2">
    <source>
        <dbReference type="ARBA" id="ARBA00009450"/>
    </source>
</evidence>
<protein>
    <submittedName>
        <fullName evidence="18">Polysaccharide export protein Wza</fullName>
    </submittedName>
</protein>
<evidence type="ECO:0000256" key="12">
    <source>
        <dbReference type="ARBA" id="ARBA00023139"/>
    </source>
</evidence>
<evidence type="ECO:0000256" key="6">
    <source>
        <dbReference type="ARBA" id="ARBA00022692"/>
    </source>
</evidence>
<feature type="signal peptide" evidence="15">
    <location>
        <begin position="1"/>
        <end position="21"/>
    </location>
</feature>
<dbReference type="KEGG" id="vbl:L21SP4_00202"/>
<sequence precursor="true">MKRTIMMLAAPLLLTALFSGAGCVARPPAGEKEYDVAEERQLLEIQKSRIVDQLNEMRRREQEEVRQRIESVASRGPQTITLRVDDEIVVEVWLRDMLQQQDGYPREITIPPDGRVVMPSIGEMNILGRSPEELQNDIRERLDLLLNHPTVKVRVEKHVGAKVSILGEVKMNPNRDTGPGTYEIEGETLLSSFISEAGGYTENADIRNIRVTHANGESEIMDLQRVLDGHIEENIFLNGGETVYIPEMTRLSHVIVCGHIAGPGIYPLDEGMMLSELIADAGGVARRGTERRVITVRGDRYHPKVIKSNIHRVYTRGEREEDLLLKPGDTVYVPKSYISLYEDTLRLILLPVTTVRDMYFLEDTINDD</sequence>
<dbReference type="Gene3D" id="3.10.560.10">
    <property type="entry name" value="Outer membrane lipoprotein wza domain like"/>
    <property type="match status" value="2"/>
</dbReference>
<evidence type="ECO:0000256" key="15">
    <source>
        <dbReference type="SAM" id="SignalP"/>
    </source>
</evidence>
<dbReference type="InterPro" id="IPR049712">
    <property type="entry name" value="Poly_export"/>
</dbReference>
<dbReference type="InterPro" id="IPR054765">
    <property type="entry name" value="SLBB_dom"/>
</dbReference>
<keyword evidence="3" id="KW-0813">Transport</keyword>
<dbReference type="Pfam" id="PF02563">
    <property type="entry name" value="Poly_export"/>
    <property type="match status" value="1"/>
</dbReference>
<dbReference type="PANTHER" id="PTHR33619">
    <property type="entry name" value="POLYSACCHARIDE EXPORT PROTEIN GFCE-RELATED"/>
    <property type="match status" value="1"/>
</dbReference>
<keyword evidence="13" id="KW-0998">Cell outer membrane</keyword>
<keyword evidence="8" id="KW-0625">Polysaccharide transport</keyword>
<organism evidence="18 19">
    <name type="scientific">Kiritimatiella glycovorans</name>
    <dbReference type="NCBI Taxonomy" id="1307763"/>
    <lineage>
        <taxon>Bacteria</taxon>
        <taxon>Pseudomonadati</taxon>
        <taxon>Kiritimatiellota</taxon>
        <taxon>Kiritimatiellia</taxon>
        <taxon>Kiritimatiellales</taxon>
        <taxon>Kiritimatiellaceae</taxon>
        <taxon>Kiritimatiella</taxon>
    </lineage>
</organism>
<evidence type="ECO:0000256" key="5">
    <source>
        <dbReference type="ARBA" id="ARBA00022597"/>
    </source>
</evidence>
<proteinExistence type="inferred from homology"/>
<dbReference type="EMBL" id="CP010904">
    <property type="protein sequence ID" value="AKJ63486.1"/>
    <property type="molecule type" value="Genomic_DNA"/>
</dbReference>
<dbReference type="RefSeq" id="WP_082116417.1">
    <property type="nucleotide sequence ID" value="NZ_CP010904.1"/>
</dbReference>
<dbReference type="GO" id="GO:0015159">
    <property type="term" value="F:polysaccharide transmembrane transporter activity"/>
    <property type="evidence" value="ECO:0007669"/>
    <property type="project" value="InterPro"/>
</dbReference>
<keyword evidence="19" id="KW-1185">Reference proteome</keyword>
<evidence type="ECO:0000259" key="17">
    <source>
        <dbReference type="Pfam" id="PF22461"/>
    </source>
</evidence>
<evidence type="ECO:0000313" key="18">
    <source>
        <dbReference type="EMBL" id="AKJ63486.1"/>
    </source>
</evidence>
<evidence type="ECO:0000256" key="9">
    <source>
        <dbReference type="ARBA" id="ARBA00023065"/>
    </source>
</evidence>
<evidence type="ECO:0000256" key="13">
    <source>
        <dbReference type="ARBA" id="ARBA00023237"/>
    </source>
</evidence>
<evidence type="ECO:0000313" key="19">
    <source>
        <dbReference type="Proteomes" id="UP000035268"/>
    </source>
</evidence>
<keyword evidence="9" id="KW-0406">Ion transport</keyword>
<keyword evidence="12" id="KW-0564">Palmitate</keyword>
<comment type="similarity">
    <text evidence="2">Belongs to the BexD/CtrA/VexA family.</text>
</comment>
<accession>A0A0G3EAK1</accession>
<keyword evidence="10" id="KW-0626">Porin</keyword>
<dbReference type="GO" id="GO:0046930">
    <property type="term" value="C:pore complex"/>
    <property type="evidence" value="ECO:0007669"/>
    <property type="project" value="UniProtKB-KW"/>
</dbReference>